<evidence type="ECO:0000256" key="1">
    <source>
        <dbReference type="SAM" id="MobiDB-lite"/>
    </source>
</evidence>
<gene>
    <name evidence="2" type="ordered locus">PXO_03446</name>
</gene>
<dbReference type="KEGG" id="xop:PXO_03446"/>
<protein>
    <submittedName>
        <fullName evidence="2">Uncharacterized protein</fullName>
    </submittedName>
</protein>
<organism evidence="2 3">
    <name type="scientific">Xanthomonas oryzae pv. oryzae (strain PXO99A)</name>
    <dbReference type="NCBI Taxonomy" id="360094"/>
    <lineage>
        <taxon>Bacteria</taxon>
        <taxon>Pseudomonadati</taxon>
        <taxon>Pseudomonadota</taxon>
        <taxon>Gammaproteobacteria</taxon>
        <taxon>Lysobacterales</taxon>
        <taxon>Lysobacteraceae</taxon>
        <taxon>Xanthomonas</taxon>
    </lineage>
</organism>
<dbReference type="HOGENOM" id="CLU_3334906_0_0_6"/>
<dbReference type="AlphaFoldDB" id="A0A0K0GF82"/>
<dbReference type="EMBL" id="CP000967">
    <property type="protein sequence ID" value="ACD56701.1"/>
    <property type="molecule type" value="Genomic_DNA"/>
</dbReference>
<accession>A0A0K0GF82</accession>
<evidence type="ECO:0000313" key="3">
    <source>
        <dbReference type="Proteomes" id="UP000001740"/>
    </source>
</evidence>
<feature type="compositionally biased region" description="Basic and acidic residues" evidence="1">
    <location>
        <begin position="16"/>
        <end position="38"/>
    </location>
</feature>
<feature type="region of interest" description="Disordered" evidence="1">
    <location>
        <begin position="1"/>
        <end position="38"/>
    </location>
</feature>
<dbReference type="Proteomes" id="UP000001740">
    <property type="component" value="Chromosome"/>
</dbReference>
<reference evidence="2 3" key="1">
    <citation type="journal article" date="2008" name="BMC Genomics">
        <title>Genome sequence and rapid evolution of the rice pathogen Xanthomonas oryzae pv. oryzae PXO99A.</title>
        <authorList>
            <person name="Salzberg S.L."/>
            <person name="Sommer D.D."/>
            <person name="Schatz M.C."/>
            <person name="Phillippy A.M."/>
            <person name="Rabinowicz P.D."/>
            <person name="Tsuge S."/>
            <person name="Furutani A."/>
            <person name="Ochiai H."/>
            <person name="Delcher A.L."/>
            <person name="Kelley D."/>
            <person name="Madupu R."/>
            <person name="Puiu D."/>
            <person name="Radune D."/>
            <person name="Shumway M."/>
            <person name="Trapnell C."/>
            <person name="Aparna G."/>
            <person name="Jha G."/>
            <person name="Pandey A."/>
            <person name="Patil P.B."/>
            <person name="Ishihara H."/>
            <person name="Meyer D.F."/>
            <person name="Szurek B."/>
            <person name="Verdier V."/>
            <person name="Koebnik R."/>
            <person name="Dow J.M."/>
            <person name="Ryan R.P."/>
            <person name="Hirata H."/>
            <person name="Tsuyumu S."/>
            <person name="Won Lee S."/>
            <person name="Seo Y.S."/>
            <person name="Sriariyanum M."/>
            <person name="Ronald P.C."/>
            <person name="Sonti R.V."/>
            <person name="Van Sluys M.A."/>
            <person name="Leach J.E."/>
            <person name="White F.F."/>
            <person name="Bogdanove A.J."/>
        </authorList>
    </citation>
    <scope>NUCLEOTIDE SEQUENCE [LARGE SCALE GENOMIC DNA]</scope>
    <source>
        <strain evidence="2 3">PXO99A</strain>
    </source>
</reference>
<name>A0A0K0GF82_XANOP</name>
<sequence>MCGAHTALGTIGNVPTHDEQVSRHDNASDTGDGRCRAA</sequence>
<evidence type="ECO:0000313" key="2">
    <source>
        <dbReference type="EMBL" id="ACD56701.1"/>
    </source>
</evidence>
<proteinExistence type="predicted"/>